<name>A0A369BPJ7_9BACL</name>
<dbReference type="Gene3D" id="3.40.190.10">
    <property type="entry name" value="Periplasmic binding protein-like II"/>
    <property type="match status" value="1"/>
</dbReference>
<evidence type="ECO:0000313" key="2">
    <source>
        <dbReference type="Proteomes" id="UP000253090"/>
    </source>
</evidence>
<dbReference type="RefSeq" id="WP_147273822.1">
    <property type="nucleotide sequence ID" value="NZ_QPJW01000001.1"/>
</dbReference>
<dbReference type="PROSITE" id="PS51257">
    <property type="entry name" value="PROKAR_LIPOPROTEIN"/>
    <property type="match status" value="1"/>
</dbReference>
<protein>
    <submittedName>
        <fullName evidence="1">Uncharacterized protein</fullName>
    </submittedName>
</protein>
<evidence type="ECO:0000313" key="1">
    <source>
        <dbReference type="EMBL" id="RCX22526.1"/>
    </source>
</evidence>
<dbReference type="Proteomes" id="UP000253090">
    <property type="component" value="Unassembled WGS sequence"/>
</dbReference>
<comment type="caution">
    <text evidence="1">The sequence shown here is derived from an EMBL/GenBank/DDBJ whole genome shotgun (WGS) entry which is preliminary data.</text>
</comment>
<proteinExistence type="predicted"/>
<gene>
    <name evidence="1" type="ORF">DFP94_101106</name>
</gene>
<keyword evidence="2" id="KW-1185">Reference proteome</keyword>
<organism evidence="1 2">
    <name type="scientific">Fontibacillus phaseoli</name>
    <dbReference type="NCBI Taxonomy" id="1416533"/>
    <lineage>
        <taxon>Bacteria</taxon>
        <taxon>Bacillati</taxon>
        <taxon>Bacillota</taxon>
        <taxon>Bacilli</taxon>
        <taxon>Bacillales</taxon>
        <taxon>Paenibacillaceae</taxon>
        <taxon>Fontibacillus</taxon>
    </lineage>
</organism>
<reference evidence="1 2" key="1">
    <citation type="submission" date="2018-07" db="EMBL/GenBank/DDBJ databases">
        <title>Genomic Encyclopedia of Type Strains, Phase III (KMG-III): the genomes of soil and plant-associated and newly described type strains.</title>
        <authorList>
            <person name="Whitman W."/>
        </authorList>
    </citation>
    <scope>NUCLEOTIDE SEQUENCE [LARGE SCALE GENOMIC DNA]</scope>
    <source>
        <strain evidence="1 2">CECT 8333</strain>
    </source>
</reference>
<dbReference type="AlphaFoldDB" id="A0A369BPJ7"/>
<sequence length="159" mass="18116">MRKFNLISLLLIGSLVIGLAGCTSLTAPDALKLKVMNRDNEKRYFNDTYGDMFHAQNDSIEIELVRPKSMKLEKTASNYVQALQQSIEQEQLDVLQLSIYEYNRLSAAGFLLDLEPLVVRDQYNIDTIYPSITSFLREHISWVLSVSTVQVKQRRSGAV</sequence>
<dbReference type="EMBL" id="QPJW01000001">
    <property type="protein sequence ID" value="RCX22526.1"/>
    <property type="molecule type" value="Genomic_DNA"/>
</dbReference>
<accession>A0A369BPJ7</accession>